<dbReference type="PANTHER" id="PTHR38887">
    <property type="entry name" value="CHROMOSOME 21, WHOLE GENOME SHOTGUN SEQUENCE"/>
    <property type="match status" value="1"/>
</dbReference>
<proteinExistence type="predicted"/>
<name>A0AAD6D1V4_9EURO</name>
<evidence type="ECO:0000313" key="2">
    <source>
        <dbReference type="Proteomes" id="UP001220324"/>
    </source>
</evidence>
<evidence type="ECO:0000313" key="1">
    <source>
        <dbReference type="EMBL" id="KAJ5552108.1"/>
    </source>
</evidence>
<keyword evidence="2" id="KW-1185">Reference proteome</keyword>
<organism evidence="1 2">
    <name type="scientific">Penicillium frequentans</name>
    <dbReference type="NCBI Taxonomy" id="3151616"/>
    <lineage>
        <taxon>Eukaryota</taxon>
        <taxon>Fungi</taxon>
        <taxon>Dikarya</taxon>
        <taxon>Ascomycota</taxon>
        <taxon>Pezizomycotina</taxon>
        <taxon>Eurotiomycetes</taxon>
        <taxon>Eurotiomycetidae</taxon>
        <taxon>Eurotiales</taxon>
        <taxon>Aspergillaceae</taxon>
        <taxon>Penicillium</taxon>
    </lineage>
</organism>
<protein>
    <submittedName>
        <fullName evidence="1">Uncharacterized protein</fullName>
    </submittedName>
</protein>
<dbReference type="Proteomes" id="UP001220324">
    <property type="component" value="Unassembled WGS sequence"/>
</dbReference>
<dbReference type="InterPro" id="IPR053221">
    <property type="entry name" value="Burnettramic_acid_biosynth"/>
</dbReference>
<dbReference type="PANTHER" id="PTHR38887:SF1">
    <property type="entry name" value="RAS MODIFICATION PROTEIN ERF4"/>
    <property type="match status" value="1"/>
</dbReference>
<reference evidence="1 2" key="1">
    <citation type="journal article" date="2023" name="IMA Fungus">
        <title>Comparative genomic study of the Penicillium genus elucidates a diverse pangenome and 15 lateral gene transfer events.</title>
        <authorList>
            <person name="Petersen C."/>
            <person name="Sorensen T."/>
            <person name="Nielsen M.R."/>
            <person name="Sondergaard T.E."/>
            <person name="Sorensen J.L."/>
            <person name="Fitzpatrick D.A."/>
            <person name="Frisvad J.C."/>
            <person name="Nielsen K.L."/>
        </authorList>
    </citation>
    <scope>NUCLEOTIDE SEQUENCE [LARGE SCALE GENOMIC DNA]</scope>
    <source>
        <strain evidence="1 2">IBT 35679</strain>
    </source>
</reference>
<accession>A0AAD6D1V4</accession>
<comment type="caution">
    <text evidence="1">The sequence shown here is derived from an EMBL/GenBank/DDBJ whole genome shotgun (WGS) entry which is preliminary data.</text>
</comment>
<dbReference type="EMBL" id="JAQIZZ010000002">
    <property type="protein sequence ID" value="KAJ5552108.1"/>
    <property type="molecule type" value="Genomic_DNA"/>
</dbReference>
<gene>
    <name evidence="1" type="ORF">N7494_001486</name>
</gene>
<dbReference type="AlphaFoldDB" id="A0AAD6D1V4"/>
<sequence>MGLIRDLIGAGLGSDQVNNGFNGPKLPFANKINRTSLPPSSRQQLISDARYQDDGRMYSPDDMQRGMTRQQRYISDQDRAPVLPPRYEPPAYESDPREWYQGQPYDGRPCGGQQYYERRAVTDMRCPRDALFRPIALPQISYGDGQPFLRGYANELVRYGISEGEFIRLVDAINVAIIPNPENQIFQKGANIAGWFIPGAASVALTVGQIGVGIGAAAGHASMVAKHLSKANLDLFLPSGLEICIGKTKDVDEELGLCSSTSRPQSLHSVSPEERRAQYGDLVAPLSRVLSPLEQRGRSDPIAMLGRGIASRGDQKKMQKVQKELSKGRGKTKNFDALEGGLKWLIIRKASANAVAHWEQTLDQSNAALQQETRVAEQRK</sequence>